<protein>
    <submittedName>
        <fullName evidence="2">Type II toxin-antitoxin system VapB family antitoxin</fullName>
    </submittedName>
</protein>
<accession>A0ABY4YJ60</accession>
<evidence type="ECO:0000313" key="2">
    <source>
        <dbReference type="EMBL" id="USQ76545.1"/>
    </source>
</evidence>
<dbReference type="RefSeq" id="WP_252621249.1">
    <property type="nucleotide sequence ID" value="NZ_CP099490.1"/>
</dbReference>
<proteinExistence type="predicted"/>
<reference evidence="2" key="1">
    <citation type="submission" date="2022-06" db="EMBL/GenBank/DDBJ databases">
        <title>Ornithinimicrobium JY.X270.</title>
        <authorList>
            <person name="Huang Y."/>
        </authorList>
    </citation>
    <scope>NUCLEOTIDE SEQUENCE</scope>
    <source>
        <strain evidence="2">JY.X270</strain>
    </source>
</reference>
<keyword evidence="1" id="KW-1277">Toxin-antitoxin system</keyword>
<gene>
    <name evidence="2" type="ORF">NF557_01015</name>
</gene>
<dbReference type="Pfam" id="PF07704">
    <property type="entry name" value="PSK_trans_fac"/>
    <property type="match status" value="1"/>
</dbReference>
<dbReference type="Proteomes" id="UP001056535">
    <property type="component" value="Chromosome"/>
</dbReference>
<organism evidence="2 3">
    <name type="scientific">Ornithinimicrobium cryptoxanthini</name>
    <dbReference type="NCBI Taxonomy" id="2934161"/>
    <lineage>
        <taxon>Bacteria</taxon>
        <taxon>Bacillati</taxon>
        <taxon>Actinomycetota</taxon>
        <taxon>Actinomycetes</taxon>
        <taxon>Micrococcales</taxon>
        <taxon>Ornithinimicrobiaceae</taxon>
        <taxon>Ornithinimicrobium</taxon>
    </lineage>
</organism>
<dbReference type="InterPro" id="IPR011660">
    <property type="entry name" value="VapB-like"/>
</dbReference>
<name>A0ABY4YJ60_9MICO</name>
<keyword evidence="3" id="KW-1185">Reference proteome</keyword>
<sequence length="89" mass="9945">MGLNIKNQRVHDLAREAARLTGKSQTAVIEEALERLLQERGADPEAAAVSRTIDAVRVIAAEYSHDPGIRDRVIHRVEDLYDDRAGMPR</sequence>
<evidence type="ECO:0000313" key="3">
    <source>
        <dbReference type="Proteomes" id="UP001056535"/>
    </source>
</evidence>
<evidence type="ECO:0000256" key="1">
    <source>
        <dbReference type="ARBA" id="ARBA00022649"/>
    </source>
</evidence>
<dbReference type="EMBL" id="CP099490">
    <property type="protein sequence ID" value="USQ76545.1"/>
    <property type="molecule type" value="Genomic_DNA"/>
</dbReference>